<dbReference type="Proteomes" id="UP000608662">
    <property type="component" value="Unassembled WGS sequence"/>
</dbReference>
<evidence type="ECO:0000256" key="1">
    <source>
        <dbReference type="SAM" id="Phobius"/>
    </source>
</evidence>
<keyword evidence="1" id="KW-0472">Membrane</keyword>
<evidence type="ECO:0000313" key="3">
    <source>
        <dbReference type="Proteomes" id="UP000608662"/>
    </source>
</evidence>
<keyword evidence="1" id="KW-0812">Transmembrane</keyword>
<dbReference type="OrthoDB" id="350123at2157"/>
<sequence>MNDRTSKAVAFLGLSGSVSFVRIVPTIESTANAAAMAWVPEVTVGLLWAMTGIVGAMGELTGPDIDGRDSDQLPSYAWGWASLLVAIFIVALGFGYLTGDFLRFGGELVTPFGAVVTYFALRSR</sequence>
<keyword evidence="1" id="KW-1133">Transmembrane helix</keyword>
<feature type="transmembrane region" description="Helical" evidence="1">
    <location>
        <begin position="104"/>
        <end position="121"/>
    </location>
</feature>
<gene>
    <name evidence="2" type="ORF">GOC74_01905</name>
</gene>
<feature type="transmembrane region" description="Helical" evidence="1">
    <location>
        <begin position="77"/>
        <end position="98"/>
    </location>
</feature>
<dbReference type="EMBL" id="WOYG01000001">
    <property type="protein sequence ID" value="NLV08692.1"/>
    <property type="molecule type" value="Genomic_DNA"/>
</dbReference>
<name>A0A847TRL4_9EURY</name>
<accession>A0A847TRL4</accession>
<protein>
    <submittedName>
        <fullName evidence="2">Uncharacterized protein</fullName>
    </submittedName>
</protein>
<feature type="transmembrane region" description="Helical" evidence="1">
    <location>
        <begin position="33"/>
        <end position="56"/>
    </location>
</feature>
<comment type="caution">
    <text evidence="2">The sequence shown here is derived from an EMBL/GenBank/DDBJ whole genome shotgun (WGS) entry which is preliminary data.</text>
</comment>
<dbReference type="AlphaFoldDB" id="A0A847TRL4"/>
<dbReference type="RefSeq" id="WP_170092676.1">
    <property type="nucleotide sequence ID" value="NZ_WOYG01000001.1"/>
</dbReference>
<proteinExistence type="predicted"/>
<organism evidence="2 3">
    <name type="scientific">Halomicrobium mukohataei</name>
    <dbReference type="NCBI Taxonomy" id="57705"/>
    <lineage>
        <taxon>Archaea</taxon>
        <taxon>Methanobacteriati</taxon>
        <taxon>Methanobacteriota</taxon>
        <taxon>Stenosarchaea group</taxon>
        <taxon>Halobacteria</taxon>
        <taxon>Halobacteriales</taxon>
        <taxon>Haloarculaceae</taxon>
        <taxon>Halomicrobium</taxon>
    </lineage>
</organism>
<reference evidence="2" key="1">
    <citation type="submission" date="2019-12" db="EMBL/GenBank/DDBJ databases">
        <title>Whole-genome sequence of Halomicrobium mukohataei pws1.</title>
        <authorList>
            <person name="Verma D.K."/>
            <person name="Gopal K."/>
            <person name="Prasad E.S."/>
        </authorList>
    </citation>
    <scope>NUCLEOTIDE SEQUENCE</scope>
    <source>
        <strain evidence="2">Pws1</strain>
    </source>
</reference>
<evidence type="ECO:0000313" key="2">
    <source>
        <dbReference type="EMBL" id="NLV08692.1"/>
    </source>
</evidence>